<protein>
    <submittedName>
        <fullName evidence="2">Uncharacterized protein</fullName>
    </submittedName>
</protein>
<evidence type="ECO:0000313" key="2">
    <source>
        <dbReference type="EMBL" id="POS79265.1"/>
    </source>
</evidence>
<sequence length="189" mass="20347">MSVTFKDTAVIEGITASSSWIQMTSDPASRKGCIYICHNVQCRFHARAPAPSAAIDQASARLPAPSSNHVPETRTITASFTQSAGDVAVEATNLGDSNVTYREAIARERREVGPSPNLTSGLRIAASVTSTVHMTPVEDTSMNEDVGEPSAPPARSSIEEYEAQARLLEEFQARQDHFQQPQPGPKPPE</sequence>
<organism evidence="2 3">
    <name type="scientific">Diaporthe helianthi</name>
    <dbReference type="NCBI Taxonomy" id="158607"/>
    <lineage>
        <taxon>Eukaryota</taxon>
        <taxon>Fungi</taxon>
        <taxon>Dikarya</taxon>
        <taxon>Ascomycota</taxon>
        <taxon>Pezizomycotina</taxon>
        <taxon>Sordariomycetes</taxon>
        <taxon>Sordariomycetidae</taxon>
        <taxon>Diaporthales</taxon>
        <taxon>Diaporthaceae</taxon>
        <taxon>Diaporthe</taxon>
    </lineage>
</organism>
<accession>A0A2P5I9U6</accession>
<reference evidence="2" key="1">
    <citation type="submission" date="2017-09" db="EMBL/GenBank/DDBJ databases">
        <title>Polyketide synthases of a Diaporthe helianthi virulent isolate.</title>
        <authorList>
            <person name="Baroncelli R."/>
        </authorList>
    </citation>
    <scope>NUCLEOTIDE SEQUENCE [LARGE SCALE GENOMIC DNA]</scope>
    <source>
        <strain evidence="2">7/96</strain>
    </source>
</reference>
<name>A0A2P5I9U6_DIAHE</name>
<dbReference type="EMBL" id="MAVT02000127">
    <property type="protein sequence ID" value="POS79265.1"/>
    <property type="molecule type" value="Genomic_DNA"/>
</dbReference>
<proteinExistence type="predicted"/>
<dbReference type="AlphaFoldDB" id="A0A2P5I9U6"/>
<keyword evidence="3" id="KW-1185">Reference proteome</keyword>
<evidence type="ECO:0000313" key="3">
    <source>
        <dbReference type="Proteomes" id="UP000094444"/>
    </source>
</evidence>
<feature type="region of interest" description="Disordered" evidence="1">
    <location>
        <begin position="135"/>
        <end position="160"/>
    </location>
</feature>
<feature type="region of interest" description="Disordered" evidence="1">
    <location>
        <begin position="170"/>
        <end position="189"/>
    </location>
</feature>
<comment type="caution">
    <text evidence="2">The sequence shown here is derived from an EMBL/GenBank/DDBJ whole genome shotgun (WGS) entry which is preliminary data.</text>
</comment>
<gene>
    <name evidence="2" type="ORF">DHEL01_v202355</name>
</gene>
<evidence type="ECO:0000256" key="1">
    <source>
        <dbReference type="SAM" id="MobiDB-lite"/>
    </source>
</evidence>
<dbReference type="Proteomes" id="UP000094444">
    <property type="component" value="Unassembled WGS sequence"/>
</dbReference>
<dbReference type="InParanoid" id="A0A2P5I9U6"/>